<dbReference type="VEuPathDB" id="CryptoDB:Vbra_8066"/>
<evidence type="ECO:0000313" key="2">
    <source>
        <dbReference type="EMBL" id="CEM00925.1"/>
    </source>
</evidence>
<sequence length="85" mass="9639">MEVDDETPAVIMKNTKPAPKLHTHEPVSDFCSAEMAKFSRSRLLIPEDLLFCLCVFHYKRQTDEKKLQLAKQQAENGCPAAMLCT</sequence>
<accession>A0A0G4ERT5</accession>
<evidence type="ECO:0000313" key="3">
    <source>
        <dbReference type="Proteomes" id="UP000041254"/>
    </source>
</evidence>
<evidence type="ECO:0000256" key="1">
    <source>
        <dbReference type="SAM" id="MobiDB-lite"/>
    </source>
</evidence>
<reference evidence="2 3" key="1">
    <citation type="submission" date="2014-11" db="EMBL/GenBank/DDBJ databases">
        <authorList>
            <person name="Zhu J."/>
            <person name="Qi W."/>
            <person name="Song R."/>
        </authorList>
    </citation>
    <scope>NUCLEOTIDE SEQUENCE [LARGE SCALE GENOMIC DNA]</scope>
</reference>
<dbReference type="EMBL" id="CDMY01000302">
    <property type="protein sequence ID" value="CEM00925.1"/>
    <property type="molecule type" value="Genomic_DNA"/>
</dbReference>
<proteinExistence type="predicted"/>
<keyword evidence="3" id="KW-1185">Reference proteome</keyword>
<name>A0A0G4ERT5_VITBC</name>
<protein>
    <submittedName>
        <fullName evidence="2">Uncharacterized protein</fullName>
    </submittedName>
</protein>
<dbReference type="InParanoid" id="A0A0G4ERT5"/>
<dbReference type="AlphaFoldDB" id="A0A0G4ERT5"/>
<dbReference type="Proteomes" id="UP000041254">
    <property type="component" value="Unassembled WGS sequence"/>
</dbReference>
<gene>
    <name evidence="2" type="ORF">Vbra_8066</name>
</gene>
<feature type="region of interest" description="Disordered" evidence="1">
    <location>
        <begin position="1"/>
        <end position="20"/>
    </location>
</feature>
<organism evidence="2 3">
    <name type="scientific">Vitrella brassicaformis (strain CCMP3155)</name>
    <dbReference type="NCBI Taxonomy" id="1169540"/>
    <lineage>
        <taxon>Eukaryota</taxon>
        <taxon>Sar</taxon>
        <taxon>Alveolata</taxon>
        <taxon>Colpodellida</taxon>
        <taxon>Vitrellaceae</taxon>
        <taxon>Vitrella</taxon>
    </lineage>
</organism>